<dbReference type="InterPro" id="IPR000626">
    <property type="entry name" value="Ubiquitin-like_dom"/>
</dbReference>
<protein>
    <submittedName>
        <fullName evidence="3">Ubiquitin family protein</fullName>
    </submittedName>
</protein>
<evidence type="ECO:0000313" key="3">
    <source>
        <dbReference type="EMBL" id="CUA67943.1"/>
    </source>
</evidence>
<evidence type="ECO:0000313" key="4">
    <source>
        <dbReference type="Proteomes" id="UP000044841"/>
    </source>
</evidence>
<proteinExistence type="predicted"/>
<feature type="compositionally biased region" description="Polar residues" evidence="1">
    <location>
        <begin position="1"/>
        <end position="20"/>
    </location>
</feature>
<dbReference type="InterPro" id="IPR050158">
    <property type="entry name" value="Ubiquitin_ubiquitin-like"/>
</dbReference>
<dbReference type="SMART" id="SM00213">
    <property type="entry name" value="UBQ"/>
    <property type="match status" value="1"/>
</dbReference>
<evidence type="ECO:0000256" key="1">
    <source>
        <dbReference type="SAM" id="MobiDB-lite"/>
    </source>
</evidence>
<organism evidence="3 4">
    <name type="scientific">Rhizoctonia solani</name>
    <dbReference type="NCBI Taxonomy" id="456999"/>
    <lineage>
        <taxon>Eukaryota</taxon>
        <taxon>Fungi</taxon>
        <taxon>Dikarya</taxon>
        <taxon>Basidiomycota</taxon>
        <taxon>Agaricomycotina</taxon>
        <taxon>Agaricomycetes</taxon>
        <taxon>Cantharellales</taxon>
        <taxon>Ceratobasidiaceae</taxon>
        <taxon>Rhizoctonia</taxon>
    </lineage>
</organism>
<accession>A0A0K6FP42</accession>
<dbReference type="InterPro" id="IPR029071">
    <property type="entry name" value="Ubiquitin-like_domsf"/>
</dbReference>
<dbReference type="Gene3D" id="3.10.20.90">
    <property type="entry name" value="Phosphatidylinositol 3-kinase Catalytic Subunit, Chain A, domain 1"/>
    <property type="match status" value="1"/>
</dbReference>
<feature type="domain" description="Ubiquitin-like" evidence="2">
    <location>
        <begin position="150"/>
        <end position="225"/>
    </location>
</feature>
<sequence length="469" mass="52746">MSTQRRTNPRNRQGNNQFQASRPPAFLVAEYNGRKFTILRNLNYQEAIVSIKRNVRDLRTTPNHQISVLSLLEEVGDYVQITEDVWPELLPRLMTIRIELTNDYASDSSDDCTGQSHQYLSSPSQAAVQPVAGTSDTFSVNNQGRYYSGMQIFVKMPTGKCIALAASSFMTIDAVKGLIQDKEGFPVHEQRLIFAGKQLEDGRTLADYNIQKETTLHLVQSLRGGKPVIYLFPPTPTSDIRLWLSLAPSWKFSAIYPSTVIDSSLKDPRSLGQTIAWTVNAQPDGVLWDQATEREIAYLFWEAHTNPKLPSSPPITRPSSPFEAPSHTFDPASPVVLPENSVLLPFDKVTGYIDDTLLALGLHTEARTSFITYWLPDLSKHPFIALRFLPQHEYEKAASLDISPAPQVVTRVFMLFRGVEEAQIEYWTDAVAMAQKDASVWRDIVGVDIARARDNTLFRVLEWGGMEVK</sequence>
<dbReference type="AlphaFoldDB" id="A0A0K6FP42"/>
<dbReference type="FunFam" id="3.10.20.90:FF:000160">
    <property type="entry name" value="Polyubiquitin-C"/>
    <property type="match status" value="1"/>
</dbReference>
<feature type="region of interest" description="Disordered" evidence="1">
    <location>
        <begin position="1"/>
        <end position="21"/>
    </location>
</feature>
<keyword evidence="4" id="KW-1185">Reference proteome</keyword>
<name>A0A0K6FP42_9AGAM</name>
<dbReference type="PANTHER" id="PTHR10666">
    <property type="entry name" value="UBIQUITIN"/>
    <property type="match status" value="1"/>
</dbReference>
<dbReference type="EMBL" id="CYGV01000258">
    <property type="protein sequence ID" value="CUA67943.1"/>
    <property type="molecule type" value="Genomic_DNA"/>
</dbReference>
<dbReference type="Pfam" id="PF00240">
    <property type="entry name" value="ubiquitin"/>
    <property type="match status" value="1"/>
</dbReference>
<dbReference type="PRINTS" id="PR00348">
    <property type="entry name" value="UBIQUITIN"/>
</dbReference>
<reference evidence="3 4" key="1">
    <citation type="submission" date="2015-07" db="EMBL/GenBank/DDBJ databases">
        <authorList>
            <person name="Noorani M."/>
        </authorList>
    </citation>
    <scope>NUCLEOTIDE SEQUENCE [LARGE SCALE GENOMIC DNA]</scope>
    <source>
        <strain evidence="3">BBA 69670</strain>
    </source>
</reference>
<dbReference type="PROSITE" id="PS50053">
    <property type="entry name" value="UBIQUITIN_2"/>
    <property type="match status" value="1"/>
</dbReference>
<gene>
    <name evidence="3" type="ORF">RSOLAG22IIIB_07629</name>
</gene>
<evidence type="ECO:0000259" key="2">
    <source>
        <dbReference type="PROSITE" id="PS50053"/>
    </source>
</evidence>
<dbReference type="Proteomes" id="UP000044841">
    <property type="component" value="Unassembled WGS sequence"/>
</dbReference>
<dbReference type="SUPFAM" id="SSF54236">
    <property type="entry name" value="Ubiquitin-like"/>
    <property type="match status" value="1"/>
</dbReference>
<dbReference type="InterPro" id="IPR019956">
    <property type="entry name" value="Ubiquitin_dom"/>
</dbReference>